<name>A0ABR0R1J6_GOSAR</name>
<dbReference type="EMBL" id="JARKNE010000001">
    <property type="protein sequence ID" value="KAK5845470.1"/>
    <property type="molecule type" value="Genomic_DNA"/>
</dbReference>
<organism evidence="2 3">
    <name type="scientific">Gossypium arboreum</name>
    <name type="common">Tree cotton</name>
    <name type="synonym">Gossypium nanking</name>
    <dbReference type="NCBI Taxonomy" id="29729"/>
    <lineage>
        <taxon>Eukaryota</taxon>
        <taxon>Viridiplantae</taxon>
        <taxon>Streptophyta</taxon>
        <taxon>Embryophyta</taxon>
        <taxon>Tracheophyta</taxon>
        <taxon>Spermatophyta</taxon>
        <taxon>Magnoliopsida</taxon>
        <taxon>eudicotyledons</taxon>
        <taxon>Gunneridae</taxon>
        <taxon>Pentapetalae</taxon>
        <taxon>rosids</taxon>
        <taxon>malvids</taxon>
        <taxon>Malvales</taxon>
        <taxon>Malvaceae</taxon>
        <taxon>Malvoideae</taxon>
        <taxon>Gossypium</taxon>
    </lineage>
</organism>
<reference evidence="2 3" key="1">
    <citation type="submission" date="2023-03" db="EMBL/GenBank/DDBJ databases">
        <title>WGS of Gossypium arboreum.</title>
        <authorList>
            <person name="Yu D."/>
        </authorList>
    </citation>
    <scope>NUCLEOTIDE SEQUENCE [LARGE SCALE GENOMIC DNA]</scope>
    <source>
        <tissue evidence="2">Leaf</tissue>
    </source>
</reference>
<sequence>MNTFSRFPTTEFPAFPTSLLPILKAIEEPTKTPTARAESTNLETIVDEGETVAVGLKKMTLLNLENVEEEKDETAIAIIATTKGKDPVPPTPPASTTAQDCDSYHLIDELTYTDKEGNEMSLNRKLWYKEINSLINLEKCDRDKVNSA</sequence>
<evidence type="ECO:0000313" key="2">
    <source>
        <dbReference type="EMBL" id="KAK5845470.1"/>
    </source>
</evidence>
<accession>A0ABR0R1J6</accession>
<evidence type="ECO:0008006" key="4">
    <source>
        <dbReference type="Google" id="ProtNLM"/>
    </source>
</evidence>
<feature type="region of interest" description="Disordered" evidence="1">
    <location>
        <begin position="81"/>
        <end position="100"/>
    </location>
</feature>
<evidence type="ECO:0000256" key="1">
    <source>
        <dbReference type="SAM" id="MobiDB-lite"/>
    </source>
</evidence>
<gene>
    <name evidence="2" type="ORF">PVK06_001658</name>
</gene>
<dbReference type="Proteomes" id="UP001358586">
    <property type="component" value="Chromosome 1"/>
</dbReference>
<keyword evidence="3" id="KW-1185">Reference proteome</keyword>
<evidence type="ECO:0000313" key="3">
    <source>
        <dbReference type="Proteomes" id="UP001358586"/>
    </source>
</evidence>
<protein>
    <recommendedName>
        <fullName evidence="4">Reverse transcriptase domain-containing protein</fullName>
    </recommendedName>
</protein>
<comment type="caution">
    <text evidence="2">The sequence shown here is derived from an EMBL/GenBank/DDBJ whole genome shotgun (WGS) entry which is preliminary data.</text>
</comment>
<proteinExistence type="predicted"/>